<dbReference type="Proteomes" id="UP000019250">
    <property type="component" value="Unassembled WGS sequence"/>
</dbReference>
<comment type="caution">
    <text evidence="1">The sequence shown here is derived from an EMBL/GenBank/DDBJ whole genome shotgun (WGS) entry which is preliminary data.</text>
</comment>
<gene>
    <name evidence="1" type="ORF">COMX_05265</name>
</gene>
<dbReference type="InterPro" id="IPR011990">
    <property type="entry name" value="TPR-like_helical_dom_sf"/>
</dbReference>
<dbReference type="RefSeq" id="WP_034337847.1">
    <property type="nucleotide sequence ID" value="NZ_ATSX01000001.1"/>
</dbReference>
<dbReference type="AlphaFoldDB" id="W7DYQ0"/>
<organism evidence="1 2">
    <name type="scientific">Commensalibacter papalotli</name>
    <name type="common">ex Servin-Garciduenas et al. 2014</name>
    <dbReference type="NCBI Taxonomy" id="1208583"/>
    <lineage>
        <taxon>Bacteria</taxon>
        <taxon>Pseudomonadati</taxon>
        <taxon>Pseudomonadota</taxon>
        <taxon>Alphaproteobacteria</taxon>
        <taxon>Acetobacterales</taxon>
        <taxon>Acetobacteraceae</taxon>
    </lineage>
</organism>
<dbReference type="SUPFAM" id="SSF81901">
    <property type="entry name" value="HCP-like"/>
    <property type="match status" value="1"/>
</dbReference>
<proteinExistence type="predicted"/>
<dbReference type="EMBL" id="ATSX01000001">
    <property type="protein sequence ID" value="EUK19133.1"/>
    <property type="molecule type" value="Genomic_DNA"/>
</dbReference>
<evidence type="ECO:0000313" key="2">
    <source>
        <dbReference type="Proteomes" id="UP000019250"/>
    </source>
</evidence>
<dbReference type="eggNOG" id="COG0457">
    <property type="taxonomic scope" value="Bacteria"/>
</dbReference>
<accession>W7DYQ0</accession>
<protein>
    <submittedName>
        <fullName evidence="1">Uncharacterized protein</fullName>
    </submittedName>
</protein>
<name>W7DYQ0_9PROT</name>
<dbReference type="InterPro" id="IPR019734">
    <property type="entry name" value="TPR_rpt"/>
</dbReference>
<keyword evidence="2" id="KW-1185">Reference proteome</keyword>
<dbReference type="Pfam" id="PF13174">
    <property type="entry name" value="TPR_6"/>
    <property type="match status" value="1"/>
</dbReference>
<dbReference type="Gene3D" id="1.25.40.10">
    <property type="entry name" value="Tetratricopeptide repeat domain"/>
    <property type="match status" value="1"/>
</dbReference>
<reference evidence="1 2" key="1">
    <citation type="journal article" date="2014" name="Genome Announc.">
        <title>Draft Genome Sequence of Commensalibacter papalotli MX01, a Symbiont Identified from the Guts of Overwintering Monarch Butterflies.</title>
        <authorList>
            <person name="Servin-Garciduenas L.E."/>
            <person name="Sanchez-Quinto A."/>
            <person name="Martinez-Romero E."/>
        </authorList>
    </citation>
    <scope>NUCLEOTIDE SEQUENCE [LARGE SCALE GENOMIC DNA]</scope>
    <source>
        <strain evidence="2">MX-MONARCH01</strain>
    </source>
</reference>
<dbReference type="OrthoDB" id="199979at2"/>
<dbReference type="Pfam" id="PF13181">
    <property type="entry name" value="TPR_8"/>
    <property type="match status" value="1"/>
</dbReference>
<dbReference type="STRING" id="1208583.COMX_05265"/>
<evidence type="ECO:0000313" key="1">
    <source>
        <dbReference type="EMBL" id="EUK19133.1"/>
    </source>
</evidence>
<sequence length="70" mass="8127">MNGNDDPQQDASARFNLGNSYFKENNLSKARECWEVITREDDPKAYASARFNLGNSYFKENNLSKARECW</sequence>